<feature type="domain" description="Peptidase M16 C-terminal" evidence="3">
    <location>
        <begin position="214"/>
        <end position="391"/>
    </location>
</feature>
<dbReference type="Pfam" id="PF05193">
    <property type="entry name" value="Peptidase_M16_C"/>
    <property type="match status" value="1"/>
</dbReference>
<evidence type="ECO:0000259" key="2">
    <source>
        <dbReference type="Pfam" id="PF00675"/>
    </source>
</evidence>
<comment type="caution">
    <text evidence="4">The sequence shown here is derived from an EMBL/GenBank/DDBJ whole genome shotgun (WGS) entry which is preliminary data.</text>
</comment>
<proteinExistence type="predicted"/>
<dbReference type="GO" id="GO:0046872">
    <property type="term" value="F:metal ion binding"/>
    <property type="evidence" value="ECO:0007669"/>
    <property type="project" value="InterPro"/>
</dbReference>
<keyword evidence="1" id="KW-0732">Signal</keyword>
<feature type="signal peptide" evidence="1">
    <location>
        <begin position="1"/>
        <end position="25"/>
    </location>
</feature>
<feature type="domain" description="Peptidase M16 N-terminal" evidence="2">
    <location>
        <begin position="63"/>
        <end position="196"/>
    </location>
</feature>
<name>A0A832I1Z9_UNCEI</name>
<dbReference type="PANTHER" id="PTHR11851">
    <property type="entry name" value="METALLOPROTEASE"/>
    <property type="match status" value="1"/>
</dbReference>
<dbReference type="InterPro" id="IPR011249">
    <property type="entry name" value="Metalloenz_LuxS/M16"/>
</dbReference>
<accession>A0A832I1Z9</accession>
<dbReference type="InterPro" id="IPR011765">
    <property type="entry name" value="Pept_M16_N"/>
</dbReference>
<feature type="chain" id="PRO_5032748042" evidence="1">
    <location>
        <begin position="26"/>
        <end position="715"/>
    </location>
</feature>
<evidence type="ECO:0000313" key="4">
    <source>
        <dbReference type="EMBL" id="HGZ43679.1"/>
    </source>
</evidence>
<dbReference type="PROSITE" id="PS51257">
    <property type="entry name" value="PROKAR_LIPOPROTEIN"/>
    <property type="match status" value="1"/>
</dbReference>
<reference evidence="4" key="1">
    <citation type="journal article" date="2020" name="mSystems">
        <title>Genome- and Community-Level Interaction Insights into Carbon Utilization and Element Cycling Functions of Hydrothermarchaeota in Hydrothermal Sediment.</title>
        <authorList>
            <person name="Zhou Z."/>
            <person name="Liu Y."/>
            <person name="Xu W."/>
            <person name="Pan J."/>
            <person name="Luo Z.H."/>
            <person name="Li M."/>
        </authorList>
    </citation>
    <scope>NUCLEOTIDE SEQUENCE [LARGE SCALE GENOMIC DNA]</scope>
    <source>
        <strain evidence="4">SpSt-381</strain>
    </source>
</reference>
<protein>
    <submittedName>
        <fullName evidence="4">Insulinase family protein</fullName>
    </submittedName>
</protein>
<dbReference type="Gene3D" id="3.30.830.10">
    <property type="entry name" value="Metalloenzyme, LuxS/M16 peptidase-like"/>
    <property type="match status" value="2"/>
</dbReference>
<dbReference type="Pfam" id="PF00675">
    <property type="entry name" value="Peptidase_M16"/>
    <property type="match status" value="1"/>
</dbReference>
<dbReference type="InterPro" id="IPR007863">
    <property type="entry name" value="Peptidase_M16_C"/>
</dbReference>
<dbReference type="InterPro" id="IPR050361">
    <property type="entry name" value="MPP/UQCRC_Complex"/>
</dbReference>
<evidence type="ECO:0000259" key="3">
    <source>
        <dbReference type="Pfam" id="PF05193"/>
    </source>
</evidence>
<dbReference type="EMBL" id="DSQF01000020">
    <property type="protein sequence ID" value="HGZ43679.1"/>
    <property type="molecule type" value="Genomic_DNA"/>
</dbReference>
<gene>
    <name evidence="4" type="ORF">ENR23_09690</name>
</gene>
<dbReference type="PANTHER" id="PTHR11851:SF225">
    <property type="entry name" value="NON-PEPTIDASE HOMOLOG YMXG"/>
    <property type="match status" value="1"/>
</dbReference>
<dbReference type="SUPFAM" id="SSF63411">
    <property type="entry name" value="LuxS/MPP-like metallohydrolase"/>
    <property type="match status" value="2"/>
</dbReference>
<evidence type="ECO:0000256" key="1">
    <source>
        <dbReference type="SAM" id="SignalP"/>
    </source>
</evidence>
<organism evidence="4">
    <name type="scientific">Eiseniibacteriota bacterium</name>
    <dbReference type="NCBI Taxonomy" id="2212470"/>
    <lineage>
        <taxon>Bacteria</taxon>
        <taxon>Candidatus Eiseniibacteriota</taxon>
    </lineage>
</organism>
<sequence length="715" mass="78189">MRRIVRFTAVALVAAFACASGPARAQALDPKFDPRKLQIPALRPIPKVAPERWVMKNGLVVYLLENHDLPVVQGALYVRASSTWAPKEKTGLGAITGTVMRSGGSAKIPGDALDDRLGAIGASISTALGPDFGSGNFRALAENAAEVIGHFAEIVQRPAFPDDKIELAKVAARREIAQRNDEMMSVLQRVATQAVYGKDSPWARTPEYATIEAIRRDDLVAMHRLAFAPNRAFLVVYGDFRTADMKKTLTAAFGGWARSDEKTPELPPMPALGSPRLVFAPKNDVTQSGVVLAHLGFRADDPDYPAMDVLEYALGGGFNSRLFNTIRTQRGLAYAAGAQAGSGFFRPGVFLAFSLTRNDSVMVALDLLRRETEAVVRAPLADEETKNARDAVQNAFVFQFENPAQVAFRAAFYELAGYPADFLQTYQRRLAEVTPQVVHEAARRKIRPEHLITVIVGKEAEFDRPLESAGLPVERVDISIPPPPSKLAIGEATPEALAEGGRWLARAAELAGGPAAWAALTSWSEEAQATLSMQGQTMGIGTVMQYAFPNRMRQTLKLPFGEVVQAFDGTNGWSSQMGQIKDQPDMAAEVARDFERSLFRLFARPGEYRVQALPEPRQVDGVSYRVAVVRSEAVRDWQLYFDSEGRLARMEYMDKGPNGDGLFTLVLSDWRPVGGVRYPHVLKTLVGGEPFMESKITAAQANPTLGDDVFRKPAN</sequence>
<dbReference type="AlphaFoldDB" id="A0A832I1Z9"/>